<keyword evidence="3" id="KW-0341">Growth regulation</keyword>
<feature type="domain" description="SOCS box" evidence="10">
    <location>
        <begin position="175"/>
        <end position="223"/>
    </location>
</feature>
<evidence type="ECO:0000313" key="11">
    <source>
        <dbReference type="Ensembl" id="ENSDCDP00010052323.1"/>
    </source>
</evidence>
<dbReference type="GO" id="GO:0046935">
    <property type="term" value="F:1-phosphatidylinositol-3-kinase regulator activity"/>
    <property type="evidence" value="ECO:0007669"/>
    <property type="project" value="TreeGrafter"/>
</dbReference>
<keyword evidence="5" id="KW-0833">Ubl conjugation pathway</keyword>
<dbReference type="SUPFAM" id="SSF55550">
    <property type="entry name" value="SH2 domain"/>
    <property type="match status" value="1"/>
</dbReference>
<dbReference type="Ensembl" id="ENSDCDT00010062806.1">
    <property type="protein sequence ID" value="ENSDCDP00010052323.1"/>
    <property type="gene ID" value="ENSDCDG00010030620.1"/>
</dbReference>
<dbReference type="InterPro" id="IPR000980">
    <property type="entry name" value="SH2"/>
</dbReference>
<dbReference type="InterPro" id="IPR036860">
    <property type="entry name" value="SH2_dom_sf"/>
</dbReference>
<dbReference type="FunFam" id="3.30.505.10:FF:000042">
    <property type="entry name" value="Cytokine-inducible SH2-containing protein b"/>
    <property type="match status" value="1"/>
</dbReference>
<dbReference type="GO" id="GO:0035556">
    <property type="term" value="P:intracellular signal transduction"/>
    <property type="evidence" value="ECO:0007669"/>
    <property type="project" value="InterPro"/>
</dbReference>
<feature type="domain" description="SH2" evidence="9">
    <location>
        <begin position="49"/>
        <end position="130"/>
    </location>
</feature>
<evidence type="ECO:0000256" key="6">
    <source>
        <dbReference type="ARBA" id="ARBA00022999"/>
    </source>
</evidence>
<dbReference type="Proteomes" id="UP000694580">
    <property type="component" value="Chromosome 12"/>
</dbReference>
<sequence>MILCAQGPRAILPEAPSPGVPLGPPQLWDASAGLRALISNFCYLDISGWYWGAITASEAHGVLQDVPDGTFLVRDSSHPLYMLTLSVRTPRGPTNVRIEYSYGRFRLDSTTPAHPRLRSFPDIPSLVQHYVGSVPGGAESGGIPGGESASKPESGKAKKPVLPLPDPQDNGVLLKLRQPLRRAQAFPSLQHLTRLTIHRHTSSTSLLPLPHPLLDFLKEYPFQL</sequence>
<dbReference type="PANTHER" id="PTHR10155">
    <property type="entry name" value="PHOSPHATIDYLINOSITOL 3-KINASE REGULATORY SUBUNIT"/>
    <property type="match status" value="1"/>
</dbReference>
<dbReference type="SMART" id="SM00969">
    <property type="entry name" value="SOCS_box"/>
    <property type="match status" value="1"/>
</dbReference>
<comment type="pathway">
    <text evidence="1">Protein modification; protein ubiquitination.</text>
</comment>
<dbReference type="CDD" id="cd10718">
    <property type="entry name" value="SH2_CIS"/>
    <property type="match status" value="1"/>
</dbReference>
<name>A0AAY4E3W0_9TELE</name>
<dbReference type="PANTHER" id="PTHR10155:SF9">
    <property type="entry name" value="CYTOKINE-INDUCIBLE SH2-CONTAINING PROTEIN"/>
    <property type="match status" value="1"/>
</dbReference>
<evidence type="ECO:0000256" key="7">
    <source>
        <dbReference type="PROSITE-ProRule" id="PRU00191"/>
    </source>
</evidence>
<dbReference type="InterPro" id="IPR035887">
    <property type="entry name" value="CIS_SH2"/>
</dbReference>
<keyword evidence="4" id="KW-0734">Signal transduction inhibitor</keyword>
<dbReference type="PROSITE" id="PS50001">
    <property type="entry name" value="SH2"/>
    <property type="match status" value="1"/>
</dbReference>
<reference evidence="11" key="2">
    <citation type="submission" date="2025-08" db="UniProtKB">
        <authorList>
            <consortium name="Ensembl"/>
        </authorList>
    </citation>
    <scope>IDENTIFICATION</scope>
</reference>
<evidence type="ECO:0000256" key="5">
    <source>
        <dbReference type="ARBA" id="ARBA00022786"/>
    </source>
</evidence>
<evidence type="ECO:0000256" key="3">
    <source>
        <dbReference type="ARBA" id="ARBA00022604"/>
    </source>
</evidence>
<dbReference type="FunFam" id="1.10.750.20:FF:000002">
    <property type="entry name" value="Suppressor of cytokine signaling 2"/>
    <property type="match status" value="1"/>
</dbReference>
<dbReference type="Pfam" id="PF00017">
    <property type="entry name" value="SH2"/>
    <property type="match status" value="1"/>
</dbReference>
<dbReference type="SMART" id="SM00252">
    <property type="entry name" value="SH2"/>
    <property type="match status" value="1"/>
</dbReference>
<dbReference type="GeneTree" id="ENSGT00940000157392"/>
<accession>A0AAY4E3W0</accession>
<feature type="region of interest" description="Disordered" evidence="8">
    <location>
        <begin position="137"/>
        <end position="170"/>
    </location>
</feature>
<gene>
    <name evidence="11" type="primary">CISH</name>
</gene>
<dbReference type="PRINTS" id="PR00401">
    <property type="entry name" value="SH2DOMAIN"/>
</dbReference>
<dbReference type="InterPro" id="IPR036036">
    <property type="entry name" value="SOCS_box-like_dom_sf"/>
</dbReference>
<evidence type="ECO:0000313" key="12">
    <source>
        <dbReference type="Proteomes" id="UP000694580"/>
    </source>
</evidence>
<evidence type="ECO:0000259" key="10">
    <source>
        <dbReference type="PROSITE" id="PS50225"/>
    </source>
</evidence>
<evidence type="ECO:0000256" key="8">
    <source>
        <dbReference type="SAM" id="MobiDB-lite"/>
    </source>
</evidence>
<reference evidence="11" key="3">
    <citation type="submission" date="2025-09" db="UniProtKB">
        <authorList>
            <consortium name="Ensembl"/>
        </authorList>
    </citation>
    <scope>IDENTIFICATION</scope>
</reference>
<dbReference type="AlphaFoldDB" id="A0AAY4E3W0"/>
<dbReference type="SUPFAM" id="SSF158235">
    <property type="entry name" value="SOCS box-like"/>
    <property type="match status" value="1"/>
</dbReference>
<keyword evidence="6 7" id="KW-0727">SH2 domain</keyword>
<dbReference type="Pfam" id="PF07525">
    <property type="entry name" value="SOCS_box"/>
    <property type="match status" value="1"/>
</dbReference>
<dbReference type="PROSITE" id="PS50225">
    <property type="entry name" value="SOCS"/>
    <property type="match status" value="1"/>
</dbReference>
<protein>
    <recommendedName>
        <fullName evidence="2">Cytokine-inducible SH2-containing protein</fullName>
    </recommendedName>
</protein>
<keyword evidence="12" id="KW-1185">Reference proteome</keyword>
<dbReference type="InterPro" id="IPR001496">
    <property type="entry name" value="SOCS_box"/>
</dbReference>
<dbReference type="GO" id="GO:0005942">
    <property type="term" value="C:phosphatidylinositol 3-kinase complex"/>
    <property type="evidence" value="ECO:0007669"/>
    <property type="project" value="TreeGrafter"/>
</dbReference>
<dbReference type="GO" id="GO:0046854">
    <property type="term" value="P:phosphatidylinositol phosphate biosynthetic process"/>
    <property type="evidence" value="ECO:0007669"/>
    <property type="project" value="TreeGrafter"/>
</dbReference>
<proteinExistence type="predicted"/>
<reference evidence="11 12" key="1">
    <citation type="submission" date="2020-06" db="EMBL/GenBank/DDBJ databases">
        <authorList>
            <consortium name="Wellcome Sanger Institute Data Sharing"/>
        </authorList>
    </citation>
    <scope>NUCLEOTIDE SEQUENCE [LARGE SCALE GENOMIC DNA]</scope>
</reference>
<evidence type="ECO:0000259" key="9">
    <source>
        <dbReference type="PROSITE" id="PS50001"/>
    </source>
</evidence>
<dbReference type="Gene3D" id="3.30.505.10">
    <property type="entry name" value="SH2 domain"/>
    <property type="match status" value="1"/>
</dbReference>
<evidence type="ECO:0000256" key="2">
    <source>
        <dbReference type="ARBA" id="ARBA00021548"/>
    </source>
</evidence>
<evidence type="ECO:0000256" key="1">
    <source>
        <dbReference type="ARBA" id="ARBA00004906"/>
    </source>
</evidence>
<dbReference type="GO" id="GO:0009968">
    <property type="term" value="P:negative regulation of signal transduction"/>
    <property type="evidence" value="ECO:0007669"/>
    <property type="project" value="UniProtKB-KW"/>
</dbReference>
<evidence type="ECO:0000256" key="4">
    <source>
        <dbReference type="ARBA" id="ARBA00022700"/>
    </source>
</evidence>
<organism evidence="11 12">
    <name type="scientific">Denticeps clupeoides</name>
    <name type="common">denticle herring</name>
    <dbReference type="NCBI Taxonomy" id="299321"/>
    <lineage>
        <taxon>Eukaryota</taxon>
        <taxon>Metazoa</taxon>
        <taxon>Chordata</taxon>
        <taxon>Craniata</taxon>
        <taxon>Vertebrata</taxon>
        <taxon>Euteleostomi</taxon>
        <taxon>Actinopterygii</taxon>
        <taxon>Neopterygii</taxon>
        <taxon>Teleostei</taxon>
        <taxon>Clupei</taxon>
        <taxon>Clupeiformes</taxon>
        <taxon>Denticipitoidei</taxon>
        <taxon>Denticipitidae</taxon>
        <taxon>Denticeps</taxon>
    </lineage>
</organism>
<dbReference type="SMART" id="SM00253">
    <property type="entry name" value="SOCS"/>
    <property type="match status" value="1"/>
</dbReference>